<dbReference type="Gene3D" id="3.30.420.10">
    <property type="entry name" value="Ribonuclease H-like superfamily/Ribonuclease H"/>
    <property type="match status" value="1"/>
</dbReference>
<reference evidence="3 4" key="1">
    <citation type="journal article" date="2020" name="ISME J.">
        <title>Uncovering the hidden diversity of litter-decomposition mechanisms in mushroom-forming fungi.</title>
        <authorList>
            <person name="Floudas D."/>
            <person name="Bentzer J."/>
            <person name="Ahren D."/>
            <person name="Johansson T."/>
            <person name="Persson P."/>
            <person name="Tunlid A."/>
        </authorList>
    </citation>
    <scope>NUCLEOTIDE SEQUENCE [LARGE SCALE GENOMIC DNA]</scope>
    <source>
        <strain evidence="3 4">CBS 291.85</strain>
    </source>
</reference>
<evidence type="ECO:0000259" key="2">
    <source>
        <dbReference type="Pfam" id="PF03104"/>
    </source>
</evidence>
<dbReference type="GO" id="GO:0006297">
    <property type="term" value="P:nucleotide-excision repair, DNA gap filling"/>
    <property type="evidence" value="ECO:0007669"/>
    <property type="project" value="TreeGrafter"/>
</dbReference>
<dbReference type="EMBL" id="JAACJM010000117">
    <property type="protein sequence ID" value="KAF5344934.1"/>
    <property type="molecule type" value="Genomic_DNA"/>
</dbReference>
<dbReference type="AlphaFoldDB" id="A0A8H5CPB8"/>
<dbReference type="GO" id="GO:0003676">
    <property type="term" value="F:nucleic acid binding"/>
    <property type="evidence" value="ECO:0007669"/>
    <property type="project" value="InterPro"/>
</dbReference>
<proteinExistence type="predicted"/>
<organism evidence="3 4">
    <name type="scientific">Tetrapyrgos nigripes</name>
    <dbReference type="NCBI Taxonomy" id="182062"/>
    <lineage>
        <taxon>Eukaryota</taxon>
        <taxon>Fungi</taxon>
        <taxon>Dikarya</taxon>
        <taxon>Basidiomycota</taxon>
        <taxon>Agaricomycotina</taxon>
        <taxon>Agaricomycetes</taxon>
        <taxon>Agaricomycetidae</taxon>
        <taxon>Agaricales</taxon>
        <taxon>Marasmiineae</taxon>
        <taxon>Marasmiaceae</taxon>
        <taxon>Tetrapyrgos</taxon>
    </lineage>
</organism>
<dbReference type="GO" id="GO:0003887">
    <property type="term" value="F:DNA-directed DNA polymerase activity"/>
    <property type="evidence" value="ECO:0007669"/>
    <property type="project" value="TreeGrafter"/>
</dbReference>
<dbReference type="InterPro" id="IPR036397">
    <property type="entry name" value="RNaseH_sf"/>
</dbReference>
<feature type="domain" description="DNA-directed DNA polymerase family B exonuclease" evidence="2">
    <location>
        <begin position="201"/>
        <end position="415"/>
    </location>
</feature>
<dbReference type="GO" id="GO:0043625">
    <property type="term" value="C:delta DNA polymerase complex"/>
    <property type="evidence" value="ECO:0007669"/>
    <property type="project" value="TreeGrafter"/>
</dbReference>
<evidence type="ECO:0000256" key="1">
    <source>
        <dbReference type="ARBA" id="ARBA00024411"/>
    </source>
</evidence>
<evidence type="ECO:0000313" key="4">
    <source>
        <dbReference type="Proteomes" id="UP000559256"/>
    </source>
</evidence>
<keyword evidence="4" id="KW-1185">Reference proteome</keyword>
<dbReference type="PANTHER" id="PTHR10322">
    <property type="entry name" value="DNA POLYMERASE CATALYTIC SUBUNIT"/>
    <property type="match status" value="1"/>
</dbReference>
<sequence>MKRNFPDDANPSGGSPPNKLRRLASLVPHKSFANVLVEMDELHHNFARPSLRLRDNKKSISRLVTDWLDDVLTAAAFQQLDVQELANHSGDSSILIFGLTEAGNTICVRVNGFLNSFYHPIKSGYPEGFLDNLRQDLNEKLLGSYIKRINQIKMPQIKGSTPSPYAEFLVASSAASQKVAGLGAYTFQDLTLYPTRFIRKDVDYVSGFTANSGLYGMKWIEILGEKYSVVADSNRVSTCQIEVRYSTRQRVIQAAQPPTTVAPLRILSFDIETMIPSNFSFPHPDKEPCIQIASMLTNHGETEPFYRSVMTLKSCNKIEGADVSTYEDEASLLKAWISFLQKADPDVVTGYNTSRFDLQYILLRARKLGVPCNIGRLADSRMETLKFDYQQKKWDTVPCIPGVLNFDMLRYMFQECPLKPEEGKIQNPFTLGSSSLRFLNENKEDVEYKLIPQLQAGTDEDRTRLAVYCLKDAYLPQRLLDKLDALNKWVKKAQEYPVPFNVSFLRDPRFLQRMQLIHQSKLEGYLGD</sequence>
<dbReference type="Pfam" id="PF03104">
    <property type="entry name" value="DNA_pol_B_exo1"/>
    <property type="match status" value="1"/>
</dbReference>
<dbReference type="InterPro" id="IPR006133">
    <property type="entry name" value="DNA-dir_DNA_pol_B_exonuc"/>
</dbReference>
<dbReference type="InterPro" id="IPR012337">
    <property type="entry name" value="RNaseH-like_sf"/>
</dbReference>
<protein>
    <recommendedName>
        <fullName evidence="1">DNA polymerase delta catalytic subunit</fullName>
    </recommendedName>
</protein>
<dbReference type="GO" id="GO:0045004">
    <property type="term" value="P:DNA replication proofreading"/>
    <property type="evidence" value="ECO:0007669"/>
    <property type="project" value="TreeGrafter"/>
</dbReference>
<evidence type="ECO:0000313" key="3">
    <source>
        <dbReference type="EMBL" id="KAF5344934.1"/>
    </source>
</evidence>
<dbReference type="GO" id="GO:0006287">
    <property type="term" value="P:base-excision repair, gap-filling"/>
    <property type="evidence" value="ECO:0007669"/>
    <property type="project" value="TreeGrafter"/>
</dbReference>
<dbReference type="Proteomes" id="UP000559256">
    <property type="component" value="Unassembled WGS sequence"/>
</dbReference>
<name>A0A8H5CPB8_9AGAR</name>
<dbReference type="SUPFAM" id="SSF53098">
    <property type="entry name" value="Ribonuclease H-like"/>
    <property type="match status" value="1"/>
</dbReference>
<comment type="caution">
    <text evidence="3">The sequence shown here is derived from an EMBL/GenBank/DDBJ whole genome shotgun (WGS) entry which is preliminary data.</text>
</comment>
<accession>A0A8H5CPB8</accession>
<dbReference type="Gene3D" id="3.30.342.10">
    <property type="entry name" value="DNA Polymerase, chain B, domain 1"/>
    <property type="match status" value="1"/>
</dbReference>
<gene>
    <name evidence="3" type="ORF">D9758_011583</name>
</gene>
<dbReference type="OrthoDB" id="2414538at2759"/>
<dbReference type="InterPro" id="IPR050240">
    <property type="entry name" value="DNA_pol_type-B"/>
</dbReference>
<dbReference type="GO" id="GO:0008296">
    <property type="term" value="F:3'-5'-DNA exonuclease activity"/>
    <property type="evidence" value="ECO:0007669"/>
    <property type="project" value="TreeGrafter"/>
</dbReference>
<dbReference type="PANTHER" id="PTHR10322:SF23">
    <property type="entry name" value="DNA POLYMERASE DELTA CATALYTIC SUBUNIT"/>
    <property type="match status" value="1"/>
</dbReference>